<sequence>MWINFSVTLAISWLILQVSCDDIPDSDMYLPDGTNGFVCDLDFYSIDHVREVAKNGVEAFFNRKRPLKFPKTFENTQLFNVKSDILLSWPIMSSGLFFKKNPGRSRLIINTRGQIMGIVVISFAKPSHKISYDKCIPVRRSLEGNNEEQSLSNESWGSSNPTLGYNCGLKFFPKSKVDKMIGPKSTKYYQQRLSGKHKLSCITKYTGDEFSGVDLYWYPIHKKLSDKCSSGPPRRFRVVFDLSNSEFKGIIDVEERNKKCVTVWDLSSISSNNIYISSSTLNLDKVGDSHWPETCFGHKLKSKIMWLYLEFALKYWMSTLNGNNPNLPQTSQEFIHSLLIRPEETNKDSSNHVFAIVYNTEHNTYNLHLMNTRNTKLDLSNPCLQFPTNFIHRLQKHIRGKHNPE</sequence>
<keyword evidence="5" id="KW-1185">Reference proteome</keyword>
<evidence type="ECO:0000313" key="5">
    <source>
        <dbReference type="Proteomes" id="UP000015441"/>
    </source>
</evidence>
<reference evidence="4 5" key="1">
    <citation type="journal article" date="2010" name="Science">
        <title>Genome expansion and gene loss in powdery mildew fungi reveal tradeoffs in extreme parasitism.</title>
        <authorList>
            <person name="Spanu P.D."/>
            <person name="Abbott J.C."/>
            <person name="Amselem J."/>
            <person name="Burgis T.A."/>
            <person name="Soanes D.M."/>
            <person name="Stueber K."/>
            <person name="Ver Loren van Themaat E."/>
            <person name="Brown J.K.M."/>
            <person name="Butcher S.A."/>
            <person name="Gurr S.J."/>
            <person name="Lebrun M.-H."/>
            <person name="Ridout C.J."/>
            <person name="Schulze-Lefert P."/>
            <person name="Talbot N.J."/>
            <person name="Ahmadinejad N."/>
            <person name="Ametz C."/>
            <person name="Barton G.R."/>
            <person name="Benjdia M."/>
            <person name="Bidzinski P."/>
            <person name="Bindschedler L.V."/>
            <person name="Both M."/>
            <person name="Brewer M.T."/>
            <person name="Cadle-Davidson L."/>
            <person name="Cadle-Davidson M.M."/>
            <person name="Collemare J."/>
            <person name="Cramer R."/>
            <person name="Frenkel O."/>
            <person name="Godfrey D."/>
            <person name="Harriman J."/>
            <person name="Hoede C."/>
            <person name="King B.C."/>
            <person name="Klages S."/>
            <person name="Kleemann J."/>
            <person name="Knoll D."/>
            <person name="Koti P.S."/>
            <person name="Kreplak J."/>
            <person name="Lopez-Ruiz F.J."/>
            <person name="Lu X."/>
            <person name="Maekawa T."/>
            <person name="Mahanil S."/>
            <person name="Micali C."/>
            <person name="Milgroom M.G."/>
            <person name="Montana G."/>
            <person name="Noir S."/>
            <person name="O'Connell R.J."/>
            <person name="Oberhaensli S."/>
            <person name="Parlange F."/>
            <person name="Pedersen C."/>
            <person name="Quesneville H."/>
            <person name="Reinhardt R."/>
            <person name="Rott M."/>
            <person name="Sacristan S."/>
            <person name="Schmidt S.M."/>
            <person name="Schoen M."/>
            <person name="Skamnioti P."/>
            <person name="Sommer H."/>
            <person name="Stephens A."/>
            <person name="Takahara H."/>
            <person name="Thordal-Christensen H."/>
            <person name="Vigouroux M."/>
            <person name="Wessling R."/>
            <person name="Wicker T."/>
            <person name="Panstruga R."/>
        </authorList>
    </citation>
    <scope>NUCLEOTIDE SEQUENCE [LARGE SCALE GENOMIC DNA]</scope>
    <source>
        <strain evidence="4">DH14</strain>
    </source>
</reference>
<dbReference type="OrthoDB" id="3604365at2759"/>
<keyword evidence="1" id="KW-0540">Nuclease</keyword>
<dbReference type="InParanoid" id="N1JAR0"/>
<gene>
    <name evidence="4" type="ORF">BGHDH14_bgh01006</name>
</gene>
<accession>N1JAR0</accession>
<dbReference type="Proteomes" id="UP000015441">
    <property type="component" value="Unassembled WGS sequence"/>
</dbReference>
<dbReference type="EMBL" id="CAUH01000803">
    <property type="protein sequence ID" value="CCU75007.1"/>
    <property type="molecule type" value="Genomic_DNA"/>
</dbReference>
<keyword evidence="3" id="KW-0732">Signal</keyword>
<dbReference type="SUPFAM" id="SSF53933">
    <property type="entry name" value="Microbial ribonucleases"/>
    <property type="match status" value="1"/>
</dbReference>
<evidence type="ECO:0000256" key="2">
    <source>
        <dbReference type="ARBA" id="ARBA00022801"/>
    </source>
</evidence>
<feature type="signal peptide" evidence="3">
    <location>
        <begin position="1"/>
        <end position="20"/>
    </location>
</feature>
<proteinExistence type="predicted"/>
<evidence type="ECO:0000256" key="1">
    <source>
        <dbReference type="ARBA" id="ARBA00022722"/>
    </source>
</evidence>
<feature type="chain" id="PRO_5004107349" evidence="3">
    <location>
        <begin position="21"/>
        <end position="405"/>
    </location>
</feature>
<dbReference type="InterPro" id="IPR016191">
    <property type="entry name" value="Ribonuclease/ribotoxin"/>
</dbReference>
<comment type="caution">
    <text evidence="4">The sequence shown here is derived from an EMBL/GenBank/DDBJ whole genome shotgun (WGS) entry which is preliminary data.</text>
</comment>
<dbReference type="AlphaFoldDB" id="N1JAR0"/>
<dbReference type="GO" id="GO:0003723">
    <property type="term" value="F:RNA binding"/>
    <property type="evidence" value="ECO:0007669"/>
    <property type="project" value="InterPro"/>
</dbReference>
<keyword evidence="2" id="KW-0378">Hydrolase</keyword>
<dbReference type="GO" id="GO:0016787">
    <property type="term" value="F:hydrolase activity"/>
    <property type="evidence" value="ECO:0007669"/>
    <property type="project" value="UniProtKB-KW"/>
</dbReference>
<dbReference type="HOGENOM" id="CLU_056748_1_0_1"/>
<evidence type="ECO:0000256" key="3">
    <source>
        <dbReference type="SAM" id="SignalP"/>
    </source>
</evidence>
<name>N1JAR0_BLUG1</name>
<protein>
    <submittedName>
        <fullName evidence="4">Putative candidate secreted effector protein</fullName>
    </submittedName>
</protein>
<evidence type="ECO:0000313" key="4">
    <source>
        <dbReference type="EMBL" id="CCU75007.1"/>
    </source>
</evidence>
<dbReference type="Gene3D" id="3.10.450.30">
    <property type="entry name" value="Microbial ribonucleases"/>
    <property type="match status" value="1"/>
</dbReference>
<dbReference type="SMR" id="N1JAR0"/>
<organism evidence="4 5">
    <name type="scientific">Blumeria graminis f. sp. hordei (strain DH14)</name>
    <name type="common">Barley powdery mildew</name>
    <name type="synonym">Oidium monilioides f. sp. hordei</name>
    <dbReference type="NCBI Taxonomy" id="546991"/>
    <lineage>
        <taxon>Eukaryota</taxon>
        <taxon>Fungi</taxon>
        <taxon>Dikarya</taxon>
        <taxon>Ascomycota</taxon>
        <taxon>Pezizomycotina</taxon>
        <taxon>Leotiomycetes</taxon>
        <taxon>Erysiphales</taxon>
        <taxon>Erysiphaceae</taxon>
        <taxon>Blumeria</taxon>
        <taxon>Blumeria hordei</taxon>
    </lineage>
</organism>
<dbReference type="GO" id="GO:0004540">
    <property type="term" value="F:RNA nuclease activity"/>
    <property type="evidence" value="ECO:0007669"/>
    <property type="project" value="InterPro"/>
</dbReference>